<protein>
    <submittedName>
        <fullName evidence="1">Uncharacterized protein</fullName>
    </submittedName>
</protein>
<accession>A0A5B8JFU8</accession>
<evidence type="ECO:0000313" key="2">
    <source>
        <dbReference type="Proteomes" id="UP000320580"/>
    </source>
</evidence>
<reference evidence="1 2" key="1">
    <citation type="submission" date="2019-07" db="EMBL/GenBank/DDBJ databases">
        <authorList>
            <person name="Zhu P."/>
        </authorList>
    </citation>
    <scope>NUCLEOTIDE SEQUENCE [LARGE SCALE GENOMIC DNA]</scope>
    <source>
        <strain evidence="1 2">SSL-25</strain>
    </source>
</reference>
<gene>
    <name evidence="1" type="ORF">FQU76_24540</name>
</gene>
<dbReference type="EMBL" id="CP042266">
    <property type="protein sequence ID" value="QDY79164.1"/>
    <property type="molecule type" value="Genomic_DNA"/>
</dbReference>
<sequence>MSEYLVHTHSARQASALRREELIRQAEEYRLARLVRRAGRRAARNREGRVTAPARYVPAA</sequence>
<dbReference type="KEGG" id="sqz:FQU76_24540"/>
<dbReference type="RefSeq" id="WP_146482466.1">
    <property type="nucleotide sequence ID" value="NZ_CP042266.1"/>
</dbReference>
<proteinExistence type="predicted"/>
<name>A0A5B8JFU8_9ACTN</name>
<evidence type="ECO:0000313" key="1">
    <source>
        <dbReference type="EMBL" id="QDY79164.1"/>
    </source>
</evidence>
<organism evidence="1 2">
    <name type="scientific">Streptomyces qinzhouensis</name>
    <dbReference type="NCBI Taxonomy" id="2599401"/>
    <lineage>
        <taxon>Bacteria</taxon>
        <taxon>Bacillati</taxon>
        <taxon>Actinomycetota</taxon>
        <taxon>Actinomycetes</taxon>
        <taxon>Kitasatosporales</taxon>
        <taxon>Streptomycetaceae</taxon>
        <taxon>Streptomyces</taxon>
    </lineage>
</organism>
<dbReference type="AlphaFoldDB" id="A0A5B8JFU8"/>
<dbReference type="Proteomes" id="UP000320580">
    <property type="component" value="Chromosome"/>
</dbReference>
<keyword evidence="2" id="KW-1185">Reference proteome</keyword>